<name>A0AC60PA94_IXOPE</name>
<dbReference type="Proteomes" id="UP000805193">
    <property type="component" value="Unassembled WGS sequence"/>
</dbReference>
<keyword evidence="2" id="KW-1185">Reference proteome</keyword>
<evidence type="ECO:0000313" key="1">
    <source>
        <dbReference type="EMBL" id="KAG0416029.1"/>
    </source>
</evidence>
<sequence length="1062" mass="120119">MIETNVTRSAQLTSSALAALRKAGPLCLHKRGGTVVAARPVRKAGQALGNLGMLAFHCEIRRSAALSRVEEHCRYNEEALQPKQQVCGVCLGLVHRTDICTQLKQSRRTACGAPGSAIEDDECTAHCVNCGGEHPATDSRCPARQRAPYDKEHVARYRRKKQQQQRTPPRATIHCLGEPWPELPSYHRKTPDSTIPTNVEEKEYDPSSSGPPPGHPSRTKTNAKPERNGNRRIPSYNANKAKTPAPTRSRSQKIHYKQQRRTDQQRRSTPLRLDTRAHTDLRRKSPQPEQNPLLLIDTQSERDHDETRRMHLYHRPQQQPNRTSHQTPHCNQPKIPINTIDSSPNSRSSQTRTTNNANTTRVWQWNCQEYRRKRSSLTQFIATQEHKRNEVERQEVDCVPSRSGNAAFSQELADMKDKPRVCTLEAKHIPAIVHALNVLDDLFRDAICAAREKTDDLVMAAIKGRRLMNAVDVLWLSLLNEPDQPDRIGNSASRDTCPELALVRTHDECTWTNLGESLRSDHLTLETQVPVALNRKRGQLQRLVNWDAFRQISTTTPTTDRAINDDEALDQWVQRLQADVERATKKYPHEDGYTPHVLDADVTEQEVRNALQNTSRSNAPGKDGWWKQGVITLRHKPGKPLSLQNLRPIFLTSCISKLMEHVVLRRLQPHLRAFSQPLCSASGRTCPPRMSSYSLKKTWTYDYVRLFLADRTATLGLGDQRSDLIPLTGMGPSKSSVLLPTRFNIAMAGLLAIPRIHHTFYANDITVWIKSGSDDEAAEATQRYARAAGLSCSVDKLELLLIRDTAQTKINEKIEVSIEGQPVPIVKRLRILGLLLQRDGKATFTAQILRRQCRQIAHLIRRVTNSHRGLKESDTLRIVQALLVRRVVYHAPFHNFRRCEVEALDATLRTSVKTAELVEAQQTWQRTRFGHPTTGRALLRRLCYRVPTTLLEEVRQKPAPSTFAAKVRLMPIPKKMHPQAHAGRRLARVCYLRIRYHHDPDALYRDMAPRAGPGLEVCSPPEAKTFSPPFVTIGCARTERLRAAGHEQTNARLGTTPTAVQG</sequence>
<accession>A0AC60PA94</accession>
<comment type="caution">
    <text evidence="1">The sequence shown here is derived from an EMBL/GenBank/DDBJ whole genome shotgun (WGS) entry which is preliminary data.</text>
</comment>
<reference evidence="1 2" key="1">
    <citation type="journal article" date="2020" name="Cell">
        <title>Large-Scale Comparative Analyses of Tick Genomes Elucidate Their Genetic Diversity and Vector Capacities.</title>
        <authorList>
            <consortium name="Tick Genome and Microbiome Consortium (TIGMIC)"/>
            <person name="Jia N."/>
            <person name="Wang J."/>
            <person name="Shi W."/>
            <person name="Du L."/>
            <person name="Sun Y."/>
            <person name="Zhan W."/>
            <person name="Jiang J.F."/>
            <person name="Wang Q."/>
            <person name="Zhang B."/>
            <person name="Ji P."/>
            <person name="Bell-Sakyi L."/>
            <person name="Cui X.M."/>
            <person name="Yuan T.T."/>
            <person name="Jiang B.G."/>
            <person name="Yang W.F."/>
            <person name="Lam T.T."/>
            <person name="Chang Q.C."/>
            <person name="Ding S.J."/>
            <person name="Wang X.J."/>
            <person name="Zhu J.G."/>
            <person name="Ruan X.D."/>
            <person name="Zhao L."/>
            <person name="Wei J.T."/>
            <person name="Ye R.Z."/>
            <person name="Que T.C."/>
            <person name="Du C.H."/>
            <person name="Zhou Y.H."/>
            <person name="Cheng J.X."/>
            <person name="Dai P.F."/>
            <person name="Guo W.B."/>
            <person name="Han X.H."/>
            <person name="Huang E.J."/>
            <person name="Li L.F."/>
            <person name="Wei W."/>
            <person name="Gao Y.C."/>
            <person name="Liu J.Z."/>
            <person name="Shao H.Z."/>
            <person name="Wang X."/>
            <person name="Wang C.C."/>
            <person name="Yang T.C."/>
            <person name="Huo Q.B."/>
            <person name="Li W."/>
            <person name="Chen H.Y."/>
            <person name="Chen S.E."/>
            <person name="Zhou L.G."/>
            <person name="Ni X.B."/>
            <person name="Tian J.H."/>
            <person name="Sheng Y."/>
            <person name="Liu T."/>
            <person name="Pan Y.S."/>
            <person name="Xia L.Y."/>
            <person name="Li J."/>
            <person name="Zhao F."/>
            <person name="Cao W.C."/>
        </authorList>
    </citation>
    <scope>NUCLEOTIDE SEQUENCE [LARGE SCALE GENOMIC DNA]</scope>
    <source>
        <strain evidence="1">Iper-2018</strain>
    </source>
</reference>
<organism evidence="1 2">
    <name type="scientific">Ixodes persulcatus</name>
    <name type="common">Taiga tick</name>
    <dbReference type="NCBI Taxonomy" id="34615"/>
    <lineage>
        <taxon>Eukaryota</taxon>
        <taxon>Metazoa</taxon>
        <taxon>Ecdysozoa</taxon>
        <taxon>Arthropoda</taxon>
        <taxon>Chelicerata</taxon>
        <taxon>Arachnida</taxon>
        <taxon>Acari</taxon>
        <taxon>Parasitiformes</taxon>
        <taxon>Ixodida</taxon>
        <taxon>Ixodoidea</taxon>
        <taxon>Ixodidae</taxon>
        <taxon>Ixodinae</taxon>
        <taxon>Ixodes</taxon>
    </lineage>
</organism>
<gene>
    <name evidence="1" type="ORF">HPB47_006780</name>
</gene>
<proteinExistence type="predicted"/>
<protein>
    <submittedName>
        <fullName evidence="1">Uncharacterized protein</fullName>
    </submittedName>
</protein>
<evidence type="ECO:0000313" key="2">
    <source>
        <dbReference type="Proteomes" id="UP000805193"/>
    </source>
</evidence>
<dbReference type="EMBL" id="JABSTQ010010994">
    <property type="protein sequence ID" value="KAG0416029.1"/>
    <property type="molecule type" value="Genomic_DNA"/>
</dbReference>